<evidence type="ECO:0000313" key="2">
    <source>
        <dbReference type="EMBL" id="MBC6447407.1"/>
    </source>
</evidence>
<keyword evidence="3" id="KW-1185">Reference proteome</keyword>
<dbReference type="RefSeq" id="WP_187219926.1">
    <property type="nucleotide sequence ID" value="NZ_JABVED010000004.1"/>
</dbReference>
<dbReference type="Pfam" id="PF14329">
    <property type="entry name" value="DUF4386"/>
    <property type="match status" value="1"/>
</dbReference>
<sequence>MSSTRTTALVAGALFLLTEIAAIAGMALYQPVLSDPAYVTGPGSDGRVLLGGLAELLLVAAVIGSAATLYPVIKRQNHGLALGYVCARLLEAAIIAMGTISVLTVVTLRQGLADDAALGTVAKALLATHEWTFLFGPNFVLGANSLMLAYLVFRSGLVPRPIAVLGLVGGPLICVSATAVMFGLYEQLSTLGGLAALPVFAWEVSFALYLVTKGFKQAAVAPVATSARTAPANTTAQCTVQVLS</sequence>
<evidence type="ECO:0000313" key="3">
    <source>
        <dbReference type="Proteomes" id="UP000734823"/>
    </source>
</evidence>
<comment type="caution">
    <text evidence="2">The sequence shown here is derived from an EMBL/GenBank/DDBJ whole genome shotgun (WGS) entry which is preliminary data.</text>
</comment>
<feature type="transmembrane region" description="Helical" evidence="1">
    <location>
        <begin position="46"/>
        <end position="73"/>
    </location>
</feature>
<feature type="transmembrane region" description="Helical" evidence="1">
    <location>
        <begin position="131"/>
        <end position="153"/>
    </location>
</feature>
<dbReference type="EMBL" id="JABVED010000004">
    <property type="protein sequence ID" value="MBC6447407.1"/>
    <property type="molecule type" value="Genomic_DNA"/>
</dbReference>
<organism evidence="2 3">
    <name type="scientific">Actinokineospora xionganensis</name>
    <dbReference type="NCBI Taxonomy" id="2684470"/>
    <lineage>
        <taxon>Bacteria</taxon>
        <taxon>Bacillati</taxon>
        <taxon>Actinomycetota</taxon>
        <taxon>Actinomycetes</taxon>
        <taxon>Pseudonocardiales</taxon>
        <taxon>Pseudonocardiaceae</taxon>
        <taxon>Actinokineospora</taxon>
    </lineage>
</organism>
<proteinExistence type="predicted"/>
<gene>
    <name evidence="2" type="ORF">GPZ80_09520</name>
</gene>
<keyword evidence="1" id="KW-0472">Membrane</keyword>
<evidence type="ECO:0000256" key="1">
    <source>
        <dbReference type="SAM" id="Phobius"/>
    </source>
</evidence>
<dbReference type="InterPro" id="IPR025495">
    <property type="entry name" value="DUF4386"/>
</dbReference>
<protein>
    <submittedName>
        <fullName evidence="2">DUF4386 domain-containing protein</fullName>
    </submittedName>
</protein>
<feature type="transmembrane region" description="Helical" evidence="1">
    <location>
        <begin position="162"/>
        <end position="185"/>
    </location>
</feature>
<feature type="transmembrane region" description="Helical" evidence="1">
    <location>
        <begin position="191"/>
        <end position="211"/>
    </location>
</feature>
<keyword evidence="1" id="KW-0812">Transmembrane</keyword>
<keyword evidence="1" id="KW-1133">Transmembrane helix</keyword>
<reference evidence="2 3" key="1">
    <citation type="submission" date="2020-06" db="EMBL/GenBank/DDBJ databases">
        <title>Actinokineospora xiongansis sp. nov., isolated from soil of Baiyangdian.</title>
        <authorList>
            <person name="Zhang X."/>
        </authorList>
    </citation>
    <scope>NUCLEOTIDE SEQUENCE [LARGE SCALE GENOMIC DNA]</scope>
    <source>
        <strain evidence="2 3">HBU206404</strain>
    </source>
</reference>
<name>A0ABR7L3Y8_9PSEU</name>
<dbReference type="Proteomes" id="UP000734823">
    <property type="component" value="Unassembled WGS sequence"/>
</dbReference>
<accession>A0ABR7L3Y8</accession>
<feature type="transmembrane region" description="Helical" evidence="1">
    <location>
        <begin position="85"/>
        <end position="111"/>
    </location>
</feature>